<evidence type="ECO:0000313" key="1">
    <source>
        <dbReference type="EMBL" id="UYV79720.1"/>
    </source>
</evidence>
<keyword evidence="2" id="KW-1185">Reference proteome</keyword>
<evidence type="ECO:0000313" key="2">
    <source>
        <dbReference type="Proteomes" id="UP001235939"/>
    </source>
</evidence>
<gene>
    <name evidence="1" type="ORF">LAZ67_18000442</name>
</gene>
<organism evidence="1 2">
    <name type="scientific">Cordylochernes scorpioides</name>
    <dbReference type="NCBI Taxonomy" id="51811"/>
    <lineage>
        <taxon>Eukaryota</taxon>
        <taxon>Metazoa</taxon>
        <taxon>Ecdysozoa</taxon>
        <taxon>Arthropoda</taxon>
        <taxon>Chelicerata</taxon>
        <taxon>Arachnida</taxon>
        <taxon>Pseudoscorpiones</taxon>
        <taxon>Cheliferoidea</taxon>
        <taxon>Chernetidae</taxon>
        <taxon>Cordylochernes</taxon>
    </lineage>
</organism>
<dbReference type="EMBL" id="CP092880">
    <property type="protein sequence ID" value="UYV79720.1"/>
    <property type="molecule type" value="Genomic_DNA"/>
</dbReference>
<dbReference type="Proteomes" id="UP001235939">
    <property type="component" value="Chromosome 18"/>
</dbReference>
<accession>A0ABY6LEW5</accession>
<sequence>MCGNKYTSSHNINKLRAVLEKMQKTELKAMSCSEIKLRQLEEENRYGGRGDSYEVLSSKRSSSRGESYNFFSCACLHGRETFLVAHSTYHLPLLAFLQRNACDLYGGGAKNSIPAWGRTESGYICGKEKTWRLASGRVDDPVKRCQERLTSERSTRR</sequence>
<proteinExistence type="predicted"/>
<protein>
    <submittedName>
        <fullName evidence="1">Uncharacterized protein</fullName>
    </submittedName>
</protein>
<name>A0ABY6LEW5_9ARAC</name>
<reference evidence="1 2" key="1">
    <citation type="submission" date="2022-01" db="EMBL/GenBank/DDBJ databases">
        <title>A chromosomal length assembly of Cordylochernes scorpioides.</title>
        <authorList>
            <person name="Zeh D."/>
            <person name="Zeh J."/>
        </authorList>
    </citation>
    <scope>NUCLEOTIDE SEQUENCE [LARGE SCALE GENOMIC DNA]</scope>
    <source>
        <strain evidence="1">IN4F17</strain>
        <tissue evidence="1">Whole Body</tissue>
    </source>
</reference>